<evidence type="ECO:0000259" key="5">
    <source>
        <dbReference type="Pfam" id="PF21982"/>
    </source>
</evidence>
<evidence type="ECO:0000256" key="4">
    <source>
        <dbReference type="ARBA" id="ARBA00022490"/>
    </source>
</evidence>
<dbReference type="InterPro" id="IPR036388">
    <property type="entry name" value="WH-like_DNA-bd_sf"/>
</dbReference>
<evidence type="ECO:0000256" key="3">
    <source>
        <dbReference type="ARBA" id="ARBA00018111"/>
    </source>
</evidence>
<gene>
    <name evidence="6" type="ORF">SOO65_02290</name>
</gene>
<feature type="domain" description="RecX first three-helical" evidence="5">
    <location>
        <begin position="32"/>
        <end position="56"/>
    </location>
</feature>
<dbReference type="InterPro" id="IPR003783">
    <property type="entry name" value="Regulatory_RecX"/>
</dbReference>
<dbReference type="GO" id="GO:0006282">
    <property type="term" value="P:regulation of DNA repair"/>
    <property type="evidence" value="ECO:0007669"/>
    <property type="project" value="InterPro"/>
</dbReference>
<dbReference type="Pfam" id="PF21982">
    <property type="entry name" value="RecX_HTH1"/>
    <property type="match status" value="1"/>
</dbReference>
<dbReference type="PANTHER" id="PTHR33602:SF1">
    <property type="entry name" value="REGULATORY PROTEIN RECX FAMILY PROTEIN"/>
    <property type="match status" value="1"/>
</dbReference>
<accession>A0AAX4HQI4</accession>
<evidence type="ECO:0000256" key="2">
    <source>
        <dbReference type="ARBA" id="ARBA00009695"/>
    </source>
</evidence>
<dbReference type="RefSeq" id="WP_321396296.1">
    <property type="nucleotide sequence ID" value="NZ_CP139487.1"/>
</dbReference>
<dbReference type="AlphaFoldDB" id="A0AAX4HQI4"/>
<reference evidence="6 7" key="1">
    <citation type="submission" date="2023-11" db="EMBL/GenBank/DDBJ databases">
        <title>Peredibacter starrii A3.12.</title>
        <authorList>
            <person name="Mitchell R.J."/>
        </authorList>
    </citation>
    <scope>NUCLEOTIDE SEQUENCE [LARGE SCALE GENOMIC DNA]</scope>
    <source>
        <strain evidence="6 7">A3.12</strain>
    </source>
</reference>
<comment type="subcellular location">
    <subcellularLocation>
        <location evidence="1">Cytoplasm</location>
    </subcellularLocation>
</comment>
<dbReference type="Proteomes" id="UP001324634">
    <property type="component" value="Chromosome"/>
</dbReference>
<comment type="similarity">
    <text evidence="2">Belongs to the RecX family.</text>
</comment>
<name>A0AAX4HQI4_9BACT</name>
<dbReference type="GO" id="GO:0005737">
    <property type="term" value="C:cytoplasm"/>
    <property type="evidence" value="ECO:0007669"/>
    <property type="project" value="UniProtKB-SubCell"/>
</dbReference>
<protein>
    <recommendedName>
        <fullName evidence="3">Regulatory protein RecX</fullName>
    </recommendedName>
</protein>
<sequence>MNEELEKLREKVKQAKGTSVLAEEAGDARRIYNYCIHLLARQDYSEYKLRQKLRSKPQNLPHMIDEVIPKLKERGLLREESYRRLFIRKWMMKGESEDKIRRRGSQEKLTFEAEEFRMVEQELGITDEDSIEKLVAKKLRSKEIPKNPLEKQKLRDKVLRFLISKGHDFSDAKKAINQFFGNQSTADFE</sequence>
<dbReference type="KEGG" id="psti:SOO65_02290"/>
<evidence type="ECO:0000313" key="7">
    <source>
        <dbReference type="Proteomes" id="UP001324634"/>
    </source>
</evidence>
<organism evidence="6 7">
    <name type="scientific">Peredibacter starrii</name>
    <dbReference type="NCBI Taxonomy" id="28202"/>
    <lineage>
        <taxon>Bacteria</taxon>
        <taxon>Pseudomonadati</taxon>
        <taxon>Bdellovibrionota</taxon>
        <taxon>Bacteriovoracia</taxon>
        <taxon>Bacteriovoracales</taxon>
        <taxon>Bacteriovoracaceae</taxon>
        <taxon>Peredibacter</taxon>
    </lineage>
</organism>
<dbReference type="InterPro" id="IPR053926">
    <property type="entry name" value="RecX_HTH_1st"/>
</dbReference>
<proteinExistence type="inferred from homology"/>
<dbReference type="EMBL" id="CP139487">
    <property type="protein sequence ID" value="WPU65569.1"/>
    <property type="molecule type" value="Genomic_DNA"/>
</dbReference>
<dbReference type="Gene3D" id="1.10.10.10">
    <property type="entry name" value="Winged helix-like DNA-binding domain superfamily/Winged helix DNA-binding domain"/>
    <property type="match status" value="2"/>
</dbReference>
<evidence type="ECO:0000256" key="1">
    <source>
        <dbReference type="ARBA" id="ARBA00004496"/>
    </source>
</evidence>
<dbReference type="PANTHER" id="PTHR33602">
    <property type="entry name" value="REGULATORY PROTEIN RECX FAMILY PROTEIN"/>
    <property type="match status" value="1"/>
</dbReference>
<evidence type="ECO:0000313" key="6">
    <source>
        <dbReference type="EMBL" id="WPU65569.1"/>
    </source>
</evidence>
<keyword evidence="7" id="KW-1185">Reference proteome</keyword>
<keyword evidence="4" id="KW-0963">Cytoplasm</keyword>